<keyword evidence="2" id="KW-0479">Metal-binding</keyword>
<proteinExistence type="inferred from homology"/>
<comment type="similarity">
    <text evidence="1">Belongs to the HpcH/HpaI aldolase family.</text>
</comment>
<gene>
    <name evidence="5" type="ORF">H2200_013431</name>
</gene>
<dbReference type="SUPFAM" id="SSF51621">
    <property type="entry name" value="Phosphoenolpyruvate/pyruvate domain"/>
    <property type="match status" value="1"/>
</dbReference>
<evidence type="ECO:0000256" key="2">
    <source>
        <dbReference type="ARBA" id="ARBA00022723"/>
    </source>
</evidence>
<reference evidence="5" key="1">
    <citation type="submission" date="2022-10" db="EMBL/GenBank/DDBJ databases">
        <title>Culturing micro-colonial fungi from biological soil crusts in the Mojave desert and describing Neophaeococcomyces mojavensis, and introducing the new genera and species Taxawa tesnikishii.</title>
        <authorList>
            <person name="Kurbessoian T."/>
            <person name="Stajich J.E."/>
        </authorList>
    </citation>
    <scope>NUCLEOTIDE SEQUENCE</scope>
    <source>
        <strain evidence="5">TK_41</strain>
    </source>
</reference>
<evidence type="ECO:0000259" key="4">
    <source>
        <dbReference type="Pfam" id="PF03328"/>
    </source>
</evidence>
<dbReference type="GO" id="GO:0005737">
    <property type="term" value="C:cytoplasm"/>
    <property type="evidence" value="ECO:0007669"/>
    <property type="project" value="TreeGrafter"/>
</dbReference>
<dbReference type="InterPro" id="IPR015813">
    <property type="entry name" value="Pyrv/PenolPyrv_kinase-like_dom"/>
</dbReference>
<feature type="domain" description="HpcH/HpaI aldolase/citrate lyase" evidence="4">
    <location>
        <begin position="29"/>
        <end position="231"/>
    </location>
</feature>
<protein>
    <recommendedName>
        <fullName evidence="4">HpcH/HpaI aldolase/citrate lyase domain-containing protein</fullName>
    </recommendedName>
</protein>
<comment type="caution">
    <text evidence="5">The sequence shown here is derived from an EMBL/GenBank/DDBJ whole genome shotgun (WGS) entry which is preliminary data.</text>
</comment>
<name>A0AA38U7T9_9EURO</name>
<dbReference type="Pfam" id="PF03328">
    <property type="entry name" value="HpcH_HpaI"/>
    <property type="match status" value="1"/>
</dbReference>
<dbReference type="InterPro" id="IPR040442">
    <property type="entry name" value="Pyrv_kinase-like_dom_sf"/>
</dbReference>
<accession>A0AA38U7T9</accession>
<evidence type="ECO:0000256" key="3">
    <source>
        <dbReference type="ARBA" id="ARBA00023239"/>
    </source>
</evidence>
<keyword evidence="6" id="KW-1185">Reference proteome</keyword>
<evidence type="ECO:0000256" key="1">
    <source>
        <dbReference type="ARBA" id="ARBA00005568"/>
    </source>
</evidence>
<dbReference type="EMBL" id="JAPDRK010000029">
    <property type="protein sequence ID" value="KAJ9602071.1"/>
    <property type="molecule type" value="Genomic_DNA"/>
</dbReference>
<evidence type="ECO:0000313" key="5">
    <source>
        <dbReference type="EMBL" id="KAJ9602071.1"/>
    </source>
</evidence>
<evidence type="ECO:0000313" key="6">
    <source>
        <dbReference type="Proteomes" id="UP001172673"/>
    </source>
</evidence>
<dbReference type="InterPro" id="IPR005000">
    <property type="entry name" value="Aldolase/citrate-lyase_domain"/>
</dbReference>
<dbReference type="InterPro" id="IPR050251">
    <property type="entry name" value="HpcH-HpaI_aldolase"/>
</dbReference>
<sequence length="267" mass="28347">MTSIFANNLYRLHEAGSLCKVFGIKLTPSPSVVQIAKSAGFDALFIDLEHSTLSLNDASQLCTAGLLAGITPFVRVPYQCGNGFVQRVLDGGAMGVIFPHVSTKEEAMAAASICKYSPAGTRSMTGQLPQFQYTAKPHATVIEESNQHGSTVFVMIETAQALQNLDSIASVEGVDVLLVGSNDLSIELGVPGQFESPKLKDALVKVSKACKQSGKIMALAGIYDKTEILRWAVQELGVGWMLGGQDASFMIKGSASCVQALKDLESN</sequence>
<dbReference type="GO" id="GO:0046872">
    <property type="term" value="F:metal ion binding"/>
    <property type="evidence" value="ECO:0007669"/>
    <property type="project" value="UniProtKB-KW"/>
</dbReference>
<dbReference type="PANTHER" id="PTHR30502">
    <property type="entry name" value="2-KETO-3-DEOXY-L-RHAMNONATE ALDOLASE"/>
    <property type="match status" value="1"/>
</dbReference>
<dbReference type="PANTHER" id="PTHR30502:SF0">
    <property type="entry name" value="PHOSPHOENOLPYRUVATE CARBOXYLASE FAMILY PROTEIN"/>
    <property type="match status" value="1"/>
</dbReference>
<keyword evidence="3" id="KW-0456">Lyase</keyword>
<dbReference type="GO" id="GO:0016832">
    <property type="term" value="F:aldehyde-lyase activity"/>
    <property type="evidence" value="ECO:0007669"/>
    <property type="project" value="TreeGrafter"/>
</dbReference>
<organism evidence="5 6">
    <name type="scientific">Cladophialophora chaetospira</name>
    <dbReference type="NCBI Taxonomy" id="386627"/>
    <lineage>
        <taxon>Eukaryota</taxon>
        <taxon>Fungi</taxon>
        <taxon>Dikarya</taxon>
        <taxon>Ascomycota</taxon>
        <taxon>Pezizomycotina</taxon>
        <taxon>Eurotiomycetes</taxon>
        <taxon>Chaetothyriomycetidae</taxon>
        <taxon>Chaetothyriales</taxon>
        <taxon>Herpotrichiellaceae</taxon>
        <taxon>Cladophialophora</taxon>
    </lineage>
</organism>
<dbReference type="AlphaFoldDB" id="A0AA38U7T9"/>
<dbReference type="Proteomes" id="UP001172673">
    <property type="component" value="Unassembled WGS sequence"/>
</dbReference>
<dbReference type="Gene3D" id="3.20.20.60">
    <property type="entry name" value="Phosphoenolpyruvate-binding domains"/>
    <property type="match status" value="1"/>
</dbReference>